<keyword evidence="1" id="KW-0732">Signal</keyword>
<dbReference type="EMBL" id="FOIR01000001">
    <property type="protein sequence ID" value="SEV98415.1"/>
    <property type="molecule type" value="Genomic_DNA"/>
</dbReference>
<evidence type="ECO:0000313" key="3">
    <source>
        <dbReference type="Proteomes" id="UP000199437"/>
    </source>
</evidence>
<dbReference type="Proteomes" id="UP000199437">
    <property type="component" value="Unassembled WGS sequence"/>
</dbReference>
<evidence type="ECO:0000256" key="1">
    <source>
        <dbReference type="SAM" id="SignalP"/>
    </source>
</evidence>
<dbReference type="PROSITE" id="PS51257">
    <property type="entry name" value="PROKAR_LIPOPROTEIN"/>
    <property type="match status" value="1"/>
</dbReference>
<dbReference type="OrthoDB" id="982337at2"/>
<feature type="chain" id="PRO_5011565982" description="Lipocalin-like domain-containing protein" evidence="1">
    <location>
        <begin position="24"/>
        <end position="149"/>
    </location>
</feature>
<keyword evidence="3" id="KW-1185">Reference proteome</keyword>
<name>A0A1I0NB30_9BACT</name>
<evidence type="ECO:0008006" key="4">
    <source>
        <dbReference type="Google" id="ProtNLM"/>
    </source>
</evidence>
<dbReference type="AlphaFoldDB" id="A0A1I0NB30"/>
<sequence length="149" mass="16542">MKKLVLFGILAVCVLVIGCSSQNTETLILGQWYNQSLEVKLNYPNSSDSIFSVPAGHWEETLQIKPINTTYYKNGTFTSEYVALDGSPIQTTEGTWAVKGDSLYLTQDGVTGAYYFEWMDGKAAFIGLLDWDSDGNADDLYSGVQIKRE</sequence>
<protein>
    <recommendedName>
        <fullName evidence="4">Lipocalin-like domain-containing protein</fullName>
    </recommendedName>
</protein>
<dbReference type="GeneID" id="99985799"/>
<proteinExistence type="predicted"/>
<dbReference type="RefSeq" id="WP_090257473.1">
    <property type="nucleotide sequence ID" value="NZ_FOIR01000001.1"/>
</dbReference>
<accession>A0A1I0NB30</accession>
<gene>
    <name evidence="2" type="ORF">SAMN05216290_1062</name>
</gene>
<organism evidence="2 3">
    <name type="scientific">Roseivirga pacifica</name>
    <dbReference type="NCBI Taxonomy" id="1267423"/>
    <lineage>
        <taxon>Bacteria</taxon>
        <taxon>Pseudomonadati</taxon>
        <taxon>Bacteroidota</taxon>
        <taxon>Cytophagia</taxon>
        <taxon>Cytophagales</taxon>
        <taxon>Roseivirgaceae</taxon>
        <taxon>Roseivirga</taxon>
    </lineage>
</organism>
<dbReference type="STRING" id="1267423.SAMN05216290_1062"/>
<reference evidence="3" key="1">
    <citation type="submission" date="2016-10" db="EMBL/GenBank/DDBJ databases">
        <authorList>
            <person name="Varghese N."/>
            <person name="Submissions S."/>
        </authorList>
    </citation>
    <scope>NUCLEOTIDE SEQUENCE [LARGE SCALE GENOMIC DNA]</scope>
    <source>
        <strain evidence="3">CGMCC 1.12402</strain>
    </source>
</reference>
<feature type="signal peptide" evidence="1">
    <location>
        <begin position="1"/>
        <end position="23"/>
    </location>
</feature>
<evidence type="ECO:0000313" key="2">
    <source>
        <dbReference type="EMBL" id="SEV98415.1"/>
    </source>
</evidence>